<reference evidence="2 3" key="1">
    <citation type="submission" date="2016-10" db="EMBL/GenBank/DDBJ databases">
        <authorList>
            <person name="Varghese N."/>
            <person name="Submissions S."/>
        </authorList>
    </citation>
    <scope>NUCLEOTIDE SEQUENCE [LARGE SCALE GENOMIC DNA]</scope>
    <source>
        <strain evidence="2 3">DSM 14526</strain>
    </source>
</reference>
<dbReference type="EMBL" id="FNQH01000008">
    <property type="protein sequence ID" value="SEA85270.1"/>
    <property type="molecule type" value="Genomic_DNA"/>
</dbReference>
<protein>
    <submittedName>
        <fullName evidence="2">Protein N-acetyltransferase, RimJ/RimL family</fullName>
    </submittedName>
</protein>
<comment type="caution">
    <text evidence="2">The sequence shown here is derived from an EMBL/GenBank/DDBJ whole genome shotgun (WGS) entry which is preliminary data.</text>
</comment>
<dbReference type="Gene3D" id="3.40.630.30">
    <property type="match status" value="1"/>
</dbReference>
<dbReference type="InterPro" id="IPR016181">
    <property type="entry name" value="Acyl_CoA_acyltransferase"/>
</dbReference>
<dbReference type="FunFam" id="3.40.630.30:FF:000047">
    <property type="entry name" value="Acetyltransferase, GNAT family"/>
    <property type="match status" value="1"/>
</dbReference>
<proteinExistence type="predicted"/>
<sequence length="231" mass="27054">MKYNEFGQPLGDELVNFCEGKLPIVKLIKGEEVTVEKLGMKHFEDLYEVYGPASSPDNLTYVPLNQFNNINEFSAFFKRLIASSDPYHLAIVDNSTNKAIGQFSLMRIDRKNRVVEMGWVVYSSLLKKSKKATEAQYLVMKYVFEELQYRRYEWKCDSLNAPSKKAAERLGFTFEGTFRQAVVYKNRNRDTDWYSILDKEWPSKKIKFEKWLNDNNFDQDGKQKVSLTDID</sequence>
<dbReference type="GO" id="GO:1990189">
    <property type="term" value="F:protein N-terminal-serine acetyltransferase activity"/>
    <property type="evidence" value="ECO:0007669"/>
    <property type="project" value="TreeGrafter"/>
</dbReference>
<accession>A0AB38A307</accession>
<dbReference type="GO" id="GO:0008999">
    <property type="term" value="F:protein-N-terminal-alanine acetyltransferase activity"/>
    <property type="evidence" value="ECO:0007669"/>
    <property type="project" value="TreeGrafter"/>
</dbReference>
<name>A0AB38A307_9LACT</name>
<dbReference type="RefSeq" id="WP_086986354.1">
    <property type="nucleotide sequence ID" value="NZ_FJNA01000002.1"/>
</dbReference>
<keyword evidence="3" id="KW-1185">Reference proteome</keyword>
<dbReference type="Proteomes" id="UP000199042">
    <property type="component" value="Unassembled WGS sequence"/>
</dbReference>
<dbReference type="InterPro" id="IPR000182">
    <property type="entry name" value="GNAT_dom"/>
</dbReference>
<evidence type="ECO:0000313" key="3">
    <source>
        <dbReference type="Proteomes" id="UP000199042"/>
    </source>
</evidence>
<dbReference type="InterPro" id="IPR051908">
    <property type="entry name" value="Ribosomal_N-acetyltransferase"/>
</dbReference>
<gene>
    <name evidence="2" type="ORF">SAMN04488525_10817</name>
</gene>
<dbReference type="PANTHER" id="PTHR43441:SF2">
    <property type="entry name" value="FAMILY ACETYLTRANSFERASE, PUTATIVE (AFU_ORTHOLOGUE AFUA_7G00850)-RELATED"/>
    <property type="match status" value="1"/>
</dbReference>
<dbReference type="PROSITE" id="PS51186">
    <property type="entry name" value="GNAT"/>
    <property type="match status" value="1"/>
</dbReference>
<evidence type="ECO:0000259" key="1">
    <source>
        <dbReference type="PROSITE" id="PS51186"/>
    </source>
</evidence>
<organism evidence="2 3">
    <name type="scientific">Trichococcus collinsii</name>
    <dbReference type="NCBI Taxonomy" id="157076"/>
    <lineage>
        <taxon>Bacteria</taxon>
        <taxon>Bacillati</taxon>
        <taxon>Bacillota</taxon>
        <taxon>Bacilli</taxon>
        <taxon>Lactobacillales</taxon>
        <taxon>Carnobacteriaceae</taxon>
        <taxon>Trichococcus</taxon>
    </lineage>
</organism>
<feature type="domain" description="N-acetyltransferase" evidence="1">
    <location>
        <begin position="33"/>
        <end position="190"/>
    </location>
</feature>
<dbReference type="SUPFAM" id="SSF55729">
    <property type="entry name" value="Acyl-CoA N-acyltransferases (Nat)"/>
    <property type="match status" value="1"/>
</dbReference>
<dbReference type="AlphaFoldDB" id="A0AB38A307"/>
<dbReference type="PANTHER" id="PTHR43441">
    <property type="entry name" value="RIBOSOMAL-PROTEIN-SERINE ACETYLTRANSFERASE"/>
    <property type="match status" value="1"/>
</dbReference>
<evidence type="ECO:0000313" key="2">
    <source>
        <dbReference type="EMBL" id="SEA85270.1"/>
    </source>
</evidence>
<dbReference type="Pfam" id="PF13302">
    <property type="entry name" value="Acetyltransf_3"/>
    <property type="match status" value="1"/>
</dbReference>